<dbReference type="PANTHER" id="PTHR13947">
    <property type="entry name" value="GNAT FAMILY N-ACETYLTRANSFERASE"/>
    <property type="match status" value="1"/>
</dbReference>
<dbReference type="STRING" id="1121290.CLAOCE_21810"/>
<dbReference type="InterPro" id="IPR050769">
    <property type="entry name" value="NAT_camello-type"/>
</dbReference>
<dbReference type="CDD" id="cd04301">
    <property type="entry name" value="NAT_SF"/>
    <property type="match status" value="1"/>
</dbReference>
<dbReference type="RefSeq" id="WP_084027626.1">
    <property type="nucleotide sequence ID" value="NZ_LZFO01000048.1"/>
</dbReference>
<gene>
    <name evidence="3" type="ORF">CLOACE_21810</name>
</gene>
<dbReference type="Gene3D" id="3.40.630.30">
    <property type="match status" value="1"/>
</dbReference>
<evidence type="ECO:0000259" key="2">
    <source>
        <dbReference type="PROSITE" id="PS51186"/>
    </source>
</evidence>
<organism evidence="3 4">
    <name type="scientific">Clostridium acetireducens DSM 10703</name>
    <dbReference type="NCBI Taxonomy" id="1121290"/>
    <lineage>
        <taxon>Bacteria</taxon>
        <taxon>Bacillati</taxon>
        <taxon>Bacillota</taxon>
        <taxon>Clostridia</taxon>
        <taxon>Eubacteriales</taxon>
        <taxon>Clostridiaceae</taxon>
        <taxon>Clostridium</taxon>
    </lineage>
</organism>
<sequence length="177" mass="20633">MKKMEFIVRKAIENDIFEIEKINKKAFEAYVKNAVILKKIDALNESYEDIKKDIETKEFFVILLNKLVVGSVRVEVKSDKTAYLSRFAVDLDYQNKGVGKLLMNAVDNRMRELGVLNLYLHTASRMLSLVRFYYGRGFYIESTTKDRGYIRALLCKEYENEKVETSLDGFKKNTEVV</sequence>
<accession>A0A1E8EWI2</accession>
<keyword evidence="1 3" id="KW-0808">Transferase</keyword>
<evidence type="ECO:0000313" key="3">
    <source>
        <dbReference type="EMBL" id="OFI01358.1"/>
    </source>
</evidence>
<proteinExistence type="predicted"/>
<evidence type="ECO:0000313" key="4">
    <source>
        <dbReference type="Proteomes" id="UP000175744"/>
    </source>
</evidence>
<dbReference type="OrthoDB" id="2111574at2"/>
<dbReference type="Proteomes" id="UP000175744">
    <property type="component" value="Unassembled WGS sequence"/>
</dbReference>
<dbReference type="Pfam" id="PF00583">
    <property type="entry name" value="Acetyltransf_1"/>
    <property type="match status" value="1"/>
</dbReference>
<dbReference type="PANTHER" id="PTHR13947:SF37">
    <property type="entry name" value="LD18367P"/>
    <property type="match status" value="1"/>
</dbReference>
<reference evidence="3 4" key="1">
    <citation type="submission" date="2016-06" db="EMBL/GenBank/DDBJ databases">
        <title>Genome sequence of Clostridium acetireducens DSM 10703.</title>
        <authorList>
            <person name="Poehlein A."/>
            <person name="Fluechter S."/>
            <person name="Duerre P."/>
            <person name="Daniel R."/>
        </authorList>
    </citation>
    <scope>NUCLEOTIDE SEQUENCE [LARGE SCALE GENOMIC DNA]</scope>
    <source>
        <strain evidence="3 4">DSM 10703</strain>
    </source>
</reference>
<dbReference type="InterPro" id="IPR016181">
    <property type="entry name" value="Acyl_CoA_acyltransferase"/>
</dbReference>
<dbReference type="PATRIC" id="fig|1121290.3.peg.2196"/>
<dbReference type="PROSITE" id="PS51186">
    <property type="entry name" value="GNAT"/>
    <property type="match status" value="1"/>
</dbReference>
<dbReference type="GO" id="GO:0008080">
    <property type="term" value="F:N-acetyltransferase activity"/>
    <property type="evidence" value="ECO:0007669"/>
    <property type="project" value="InterPro"/>
</dbReference>
<protein>
    <submittedName>
        <fullName evidence="3">Acetyltransferase</fullName>
    </submittedName>
</protein>
<feature type="domain" description="N-acetyltransferase" evidence="2">
    <location>
        <begin position="6"/>
        <end position="159"/>
    </location>
</feature>
<dbReference type="InterPro" id="IPR000182">
    <property type="entry name" value="GNAT_dom"/>
</dbReference>
<keyword evidence="4" id="KW-1185">Reference proteome</keyword>
<dbReference type="EMBL" id="LZFO01000048">
    <property type="protein sequence ID" value="OFI01358.1"/>
    <property type="molecule type" value="Genomic_DNA"/>
</dbReference>
<dbReference type="AlphaFoldDB" id="A0A1E8EWI2"/>
<comment type="caution">
    <text evidence="3">The sequence shown here is derived from an EMBL/GenBank/DDBJ whole genome shotgun (WGS) entry which is preliminary data.</text>
</comment>
<name>A0A1E8EWI2_9CLOT</name>
<dbReference type="SUPFAM" id="SSF55729">
    <property type="entry name" value="Acyl-CoA N-acyltransferases (Nat)"/>
    <property type="match status" value="1"/>
</dbReference>
<evidence type="ECO:0000256" key="1">
    <source>
        <dbReference type="ARBA" id="ARBA00022679"/>
    </source>
</evidence>